<dbReference type="PRINTS" id="PR00036">
    <property type="entry name" value="HTHLACI"/>
</dbReference>
<name>A0ABT0BHC1_9SPHN</name>
<keyword evidence="2 5" id="KW-0238">DNA-binding</keyword>
<dbReference type="InterPro" id="IPR028082">
    <property type="entry name" value="Peripla_BP_I"/>
</dbReference>
<dbReference type="SMART" id="SM00354">
    <property type="entry name" value="HTH_LACI"/>
    <property type="match status" value="1"/>
</dbReference>
<accession>A0ABT0BHC1</accession>
<sequence>MTVTIKDVAARAGVSPKTVSRVLNGEAYVRDAVREAVLGAIEALSYRPNVFARSLSSARSYLIGLFLDDPTWSGYAAAMQRGALHRCRERHYHLVVELVDIDKPGFEDEMLASIAALHLDGVILTAPVCRHDGLLSRLEAARLPYVRVSPGENPLRSAAVDIDETRAASDITRHLIALGHRDIAFIEGIPTHAATPKRRAGFEAAMHEAGLPVDPRRIVGGDFTVGGGRVAGEALLSSSDVPSAIFASNDDMALGAMAVASQRGIAVPEQLSIAGFDDSYSARIAWPTITTIRQPIMEMAATAVDILVDRQYRETMQDPTWSRVLPHELILRESTAPAPARPFR</sequence>
<dbReference type="SUPFAM" id="SSF47413">
    <property type="entry name" value="lambda repressor-like DNA-binding domains"/>
    <property type="match status" value="1"/>
</dbReference>
<dbReference type="PROSITE" id="PS00356">
    <property type="entry name" value="HTH_LACI_1"/>
    <property type="match status" value="1"/>
</dbReference>
<keyword evidence="3" id="KW-0804">Transcription</keyword>
<dbReference type="PROSITE" id="PS50932">
    <property type="entry name" value="HTH_LACI_2"/>
    <property type="match status" value="1"/>
</dbReference>
<dbReference type="GO" id="GO:0003677">
    <property type="term" value="F:DNA binding"/>
    <property type="evidence" value="ECO:0007669"/>
    <property type="project" value="UniProtKB-KW"/>
</dbReference>
<dbReference type="Gene3D" id="3.40.50.2300">
    <property type="match status" value="2"/>
</dbReference>
<evidence type="ECO:0000259" key="4">
    <source>
        <dbReference type="PROSITE" id="PS50932"/>
    </source>
</evidence>
<gene>
    <name evidence="5" type="ORF">MTR62_17475</name>
</gene>
<dbReference type="InterPro" id="IPR000843">
    <property type="entry name" value="HTH_LacI"/>
</dbReference>
<reference evidence="5" key="1">
    <citation type="submission" date="2022-03" db="EMBL/GenBank/DDBJ databases">
        <title>Identification of a novel bacterium isolated from mangrove sediments.</title>
        <authorList>
            <person name="Pan X."/>
        </authorList>
    </citation>
    <scope>NUCLEOTIDE SEQUENCE</scope>
    <source>
        <strain evidence="5">B1949</strain>
    </source>
</reference>
<keyword evidence="1" id="KW-0805">Transcription regulation</keyword>
<dbReference type="Gene3D" id="1.10.260.40">
    <property type="entry name" value="lambda repressor-like DNA-binding domains"/>
    <property type="match status" value="1"/>
</dbReference>
<dbReference type="RefSeq" id="WP_244023332.1">
    <property type="nucleotide sequence ID" value="NZ_JALHLF010000104.1"/>
</dbReference>
<dbReference type="Pfam" id="PF00356">
    <property type="entry name" value="LacI"/>
    <property type="match status" value="1"/>
</dbReference>
<evidence type="ECO:0000256" key="3">
    <source>
        <dbReference type="ARBA" id="ARBA00023163"/>
    </source>
</evidence>
<dbReference type="SUPFAM" id="SSF53822">
    <property type="entry name" value="Periplasmic binding protein-like I"/>
    <property type="match status" value="1"/>
</dbReference>
<evidence type="ECO:0000256" key="2">
    <source>
        <dbReference type="ARBA" id="ARBA00023125"/>
    </source>
</evidence>
<dbReference type="InterPro" id="IPR010982">
    <property type="entry name" value="Lambda_DNA-bd_dom_sf"/>
</dbReference>
<organism evidence="5 6">
    <name type="scientific">Novosphingobium organovorum</name>
    <dbReference type="NCBI Taxonomy" id="2930092"/>
    <lineage>
        <taxon>Bacteria</taxon>
        <taxon>Pseudomonadati</taxon>
        <taxon>Pseudomonadota</taxon>
        <taxon>Alphaproteobacteria</taxon>
        <taxon>Sphingomonadales</taxon>
        <taxon>Sphingomonadaceae</taxon>
        <taxon>Novosphingobium</taxon>
    </lineage>
</organism>
<evidence type="ECO:0000313" key="6">
    <source>
        <dbReference type="Proteomes" id="UP001162881"/>
    </source>
</evidence>
<keyword evidence="6" id="KW-1185">Reference proteome</keyword>
<dbReference type="InterPro" id="IPR046335">
    <property type="entry name" value="LacI/GalR-like_sensor"/>
</dbReference>
<protein>
    <submittedName>
        <fullName evidence="5">LacI family DNA-binding transcriptional regulator</fullName>
    </submittedName>
</protein>
<dbReference type="CDD" id="cd01392">
    <property type="entry name" value="HTH_LacI"/>
    <property type="match status" value="1"/>
</dbReference>
<dbReference type="CDD" id="cd01545">
    <property type="entry name" value="PBP1_SalR"/>
    <property type="match status" value="1"/>
</dbReference>
<dbReference type="PANTHER" id="PTHR30146">
    <property type="entry name" value="LACI-RELATED TRANSCRIPTIONAL REPRESSOR"/>
    <property type="match status" value="1"/>
</dbReference>
<dbReference type="EMBL" id="JALHLF010000104">
    <property type="protein sequence ID" value="MCJ2184467.1"/>
    <property type="molecule type" value="Genomic_DNA"/>
</dbReference>
<comment type="caution">
    <text evidence="5">The sequence shown here is derived from an EMBL/GenBank/DDBJ whole genome shotgun (WGS) entry which is preliminary data.</text>
</comment>
<evidence type="ECO:0000256" key="1">
    <source>
        <dbReference type="ARBA" id="ARBA00023015"/>
    </source>
</evidence>
<proteinExistence type="predicted"/>
<feature type="domain" description="HTH lacI-type" evidence="4">
    <location>
        <begin position="3"/>
        <end position="57"/>
    </location>
</feature>
<evidence type="ECO:0000313" key="5">
    <source>
        <dbReference type="EMBL" id="MCJ2184467.1"/>
    </source>
</evidence>
<dbReference type="Proteomes" id="UP001162881">
    <property type="component" value="Unassembled WGS sequence"/>
</dbReference>
<dbReference type="PANTHER" id="PTHR30146:SF153">
    <property type="entry name" value="LACTOSE OPERON REPRESSOR"/>
    <property type="match status" value="1"/>
</dbReference>
<dbReference type="Pfam" id="PF13377">
    <property type="entry name" value="Peripla_BP_3"/>
    <property type="match status" value="1"/>
</dbReference>